<evidence type="ECO:0000313" key="3">
    <source>
        <dbReference type="EMBL" id="KAG0581869.1"/>
    </source>
</evidence>
<reference evidence="3" key="1">
    <citation type="submission" date="2020-06" db="EMBL/GenBank/DDBJ databases">
        <title>WGS assembly of Ceratodon purpureus strain R40.</title>
        <authorList>
            <person name="Carey S.B."/>
            <person name="Jenkins J."/>
            <person name="Shu S."/>
            <person name="Lovell J.T."/>
            <person name="Sreedasyam A."/>
            <person name="Maumus F."/>
            <person name="Tiley G.P."/>
            <person name="Fernandez-Pozo N."/>
            <person name="Barry K."/>
            <person name="Chen C."/>
            <person name="Wang M."/>
            <person name="Lipzen A."/>
            <person name="Daum C."/>
            <person name="Saski C.A."/>
            <person name="Payton A.C."/>
            <person name="Mcbreen J.C."/>
            <person name="Conrad R.E."/>
            <person name="Kollar L.M."/>
            <person name="Olsson S."/>
            <person name="Huttunen S."/>
            <person name="Landis J.B."/>
            <person name="Wickett N.J."/>
            <person name="Johnson M.G."/>
            <person name="Rensing S.A."/>
            <person name="Grimwood J."/>
            <person name="Schmutz J."/>
            <person name="Mcdaniel S.F."/>
        </authorList>
    </citation>
    <scope>NUCLEOTIDE SEQUENCE</scope>
    <source>
        <strain evidence="3">R40</strain>
    </source>
</reference>
<keyword evidence="4" id="KW-1185">Reference proteome</keyword>
<dbReference type="PANTHER" id="PTHR43162">
    <property type="match status" value="1"/>
</dbReference>
<comment type="caution">
    <text evidence="3">The sequence shown here is derived from an EMBL/GenBank/DDBJ whole genome shotgun (WGS) entry which is preliminary data.</text>
</comment>
<dbReference type="Pfam" id="PF05368">
    <property type="entry name" value="NmrA"/>
    <property type="match status" value="1"/>
</dbReference>
<evidence type="ECO:0000313" key="4">
    <source>
        <dbReference type="Proteomes" id="UP000822688"/>
    </source>
</evidence>
<dbReference type="PANTHER" id="PTHR43162:SF1">
    <property type="entry name" value="PRESTALK A DIFFERENTIATION PROTEIN A"/>
    <property type="match status" value="1"/>
</dbReference>
<dbReference type="InterPro" id="IPR051604">
    <property type="entry name" value="Ergot_Alk_Oxidoreductase"/>
</dbReference>
<dbReference type="Gene3D" id="3.40.50.720">
    <property type="entry name" value="NAD(P)-binding Rossmann-like Domain"/>
    <property type="match status" value="1"/>
</dbReference>
<feature type="region of interest" description="Disordered" evidence="1">
    <location>
        <begin position="19"/>
        <end position="49"/>
    </location>
</feature>
<organism evidence="3 4">
    <name type="scientific">Ceratodon purpureus</name>
    <name type="common">Fire moss</name>
    <name type="synonym">Dicranum purpureum</name>
    <dbReference type="NCBI Taxonomy" id="3225"/>
    <lineage>
        <taxon>Eukaryota</taxon>
        <taxon>Viridiplantae</taxon>
        <taxon>Streptophyta</taxon>
        <taxon>Embryophyta</taxon>
        <taxon>Bryophyta</taxon>
        <taxon>Bryophytina</taxon>
        <taxon>Bryopsida</taxon>
        <taxon>Dicranidae</taxon>
        <taxon>Pseudoditrichales</taxon>
        <taxon>Ditrichaceae</taxon>
        <taxon>Ceratodon</taxon>
    </lineage>
</organism>
<feature type="compositionally biased region" description="Basic and acidic residues" evidence="1">
    <location>
        <begin position="22"/>
        <end position="31"/>
    </location>
</feature>
<feature type="domain" description="NmrA-like" evidence="2">
    <location>
        <begin position="75"/>
        <end position="367"/>
    </location>
</feature>
<dbReference type="EMBL" id="CM026423">
    <property type="protein sequence ID" value="KAG0581869.1"/>
    <property type="molecule type" value="Genomic_DNA"/>
</dbReference>
<dbReference type="AlphaFoldDB" id="A0A8T0IG43"/>
<gene>
    <name evidence="3" type="ORF">KC19_3G015700</name>
</gene>
<dbReference type="Gene3D" id="3.90.25.10">
    <property type="entry name" value="UDP-galactose 4-epimerase, domain 1"/>
    <property type="match status" value="1"/>
</dbReference>
<dbReference type="InterPro" id="IPR008030">
    <property type="entry name" value="NmrA-like"/>
</dbReference>
<proteinExistence type="predicted"/>
<name>A0A8T0IG43_CERPU</name>
<dbReference type="InterPro" id="IPR036291">
    <property type="entry name" value="NAD(P)-bd_dom_sf"/>
</dbReference>
<accession>A0A8T0IG43</accession>
<dbReference type="Proteomes" id="UP000822688">
    <property type="component" value="Chromosome 3"/>
</dbReference>
<feature type="compositionally biased region" description="Basic residues" evidence="1">
    <location>
        <begin position="33"/>
        <end position="42"/>
    </location>
</feature>
<sequence>MWMLSGYIHVQSVQASAWESPAETHRRELPRQLRSKRSRPRHNGSTSSWMIGCTSHLHRSQSVRAGSGGHGDHPKLILVTGAGGRVGSVGTKLVAMLTASGFAVRAQVRRLDERSEALARLGAEVVVADFTRMDDTMRAVQGCSRVFFCLSVSDVYLEAALNIAAAARHHGVEVFVNLSQMTVSQMSITNITSATTSKQQRYHWLVEQVLAWSGLPVVEVRATLFLEHSFFRIMAAKSIRKSGELRLPFGTAKISPVAAMDVTRVAFEVISDPQRHLGKVYEVVGPESLDGDGIAAQYSKALGREVKYVDVPMEEWIQTDLAEHHFSDHLHDHFVILAAKTVKGDNDRMGDDVELVTGVKALTIEEWVRQNIYFFTVE</sequence>
<evidence type="ECO:0000256" key="1">
    <source>
        <dbReference type="SAM" id="MobiDB-lite"/>
    </source>
</evidence>
<evidence type="ECO:0000259" key="2">
    <source>
        <dbReference type="Pfam" id="PF05368"/>
    </source>
</evidence>
<protein>
    <recommendedName>
        <fullName evidence="2">NmrA-like domain-containing protein</fullName>
    </recommendedName>
</protein>
<dbReference type="SUPFAM" id="SSF51735">
    <property type="entry name" value="NAD(P)-binding Rossmann-fold domains"/>
    <property type="match status" value="1"/>
</dbReference>